<dbReference type="GO" id="GO:1990913">
    <property type="term" value="C:sperm head plasma membrane"/>
    <property type="evidence" value="ECO:0007669"/>
    <property type="project" value="TreeGrafter"/>
</dbReference>
<evidence type="ECO:0000256" key="1">
    <source>
        <dbReference type="ARBA" id="ARBA00004167"/>
    </source>
</evidence>
<dbReference type="PRINTS" id="PR00289">
    <property type="entry name" value="DISINTEGRIN"/>
</dbReference>
<evidence type="ECO:0000256" key="8">
    <source>
        <dbReference type="PROSITE-ProRule" id="PRU00276"/>
    </source>
</evidence>
<feature type="region of interest" description="Disordered" evidence="9">
    <location>
        <begin position="2919"/>
        <end position="2952"/>
    </location>
</feature>
<keyword evidence="3 10" id="KW-1133">Transmembrane helix</keyword>
<feature type="disulfide bond" evidence="7">
    <location>
        <begin position="1399"/>
        <end position="1408"/>
    </location>
</feature>
<feature type="region of interest" description="Disordered" evidence="9">
    <location>
        <begin position="2126"/>
        <end position="2154"/>
    </location>
</feature>
<keyword evidence="8" id="KW-0862">Zinc</keyword>
<dbReference type="SUPFAM" id="SSF55486">
    <property type="entry name" value="Metalloproteases ('zincins'), catalytic domain"/>
    <property type="match status" value="4"/>
</dbReference>
<evidence type="ECO:0000256" key="2">
    <source>
        <dbReference type="ARBA" id="ARBA00022692"/>
    </source>
</evidence>
<feature type="domain" description="Peptidase M12B" evidence="13">
    <location>
        <begin position="1662"/>
        <end position="1856"/>
    </location>
</feature>
<feature type="binding site" evidence="8">
    <location>
        <position position="1091"/>
    </location>
    <ligand>
        <name>Zn(2+)</name>
        <dbReference type="ChEBI" id="CHEBI:29105"/>
        <note>catalytic</note>
    </ligand>
</feature>
<dbReference type="InterPro" id="IPR000742">
    <property type="entry name" value="EGF"/>
</dbReference>
<accession>L5LKC7</accession>
<feature type="binding site" evidence="8">
    <location>
        <position position="1085"/>
    </location>
    <ligand>
        <name>Zn(2+)</name>
        <dbReference type="ChEBI" id="CHEBI:29105"/>
        <note>catalytic</note>
    </ligand>
</feature>
<dbReference type="SUPFAM" id="SSF57552">
    <property type="entry name" value="Blood coagulation inhibitor (disintegrin)"/>
    <property type="match status" value="4"/>
</dbReference>
<feature type="region of interest" description="Disordered" evidence="9">
    <location>
        <begin position="668"/>
        <end position="697"/>
    </location>
</feature>
<dbReference type="GO" id="GO:0007229">
    <property type="term" value="P:integrin-mediated signaling pathway"/>
    <property type="evidence" value="ECO:0007669"/>
    <property type="project" value="UniProtKB-KW"/>
</dbReference>
<dbReference type="FunFam" id="3.40.390.10:FF:000002">
    <property type="entry name" value="Disintegrin and metalloproteinase domain-containing protein 22"/>
    <property type="match status" value="4"/>
</dbReference>
<feature type="region of interest" description="Disordered" evidence="9">
    <location>
        <begin position="1412"/>
        <end position="1439"/>
    </location>
</feature>
<evidence type="ECO:0000256" key="10">
    <source>
        <dbReference type="SAM" id="Phobius"/>
    </source>
</evidence>
<feature type="domain" description="EGF-like" evidence="11">
    <location>
        <begin position="2091"/>
        <end position="2125"/>
    </location>
</feature>
<dbReference type="CDD" id="cd04269">
    <property type="entry name" value="ZnMc_adamalysin_II_like"/>
    <property type="match status" value="4"/>
</dbReference>
<dbReference type="InterPro" id="IPR002870">
    <property type="entry name" value="Peptidase_M12B_N"/>
</dbReference>
<feature type="disulfide bond" evidence="6">
    <location>
        <begin position="1922"/>
        <end position="1942"/>
    </location>
</feature>
<name>L5LKC7_MYODS</name>
<dbReference type="InterPro" id="IPR006586">
    <property type="entry name" value="ADAM_Cys-rich"/>
</dbReference>
<keyword evidence="5 7" id="KW-1015">Disulfide bond</keyword>
<feature type="disulfide bond" evidence="6">
    <location>
        <begin position="464"/>
        <end position="484"/>
    </location>
</feature>
<dbReference type="GO" id="GO:0006508">
    <property type="term" value="P:proteolysis"/>
    <property type="evidence" value="ECO:0007669"/>
    <property type="project" value="InterPro"/>
</dbReference>
<dbReference type="Pfam" id="PF01421">
    <property type="entry name" value="Reprolysin"/>
    <property type="match status" value="4"/>
</dbReference>
<evidence type="ECO:0000259" key="11">
    <source>
        <dbReference type="PROSITE" id="PS50026"/>
    </source>
</evidence>
<dbReference type="InterPro" id="IPR034027">
    <property type="entry name" value="Reprolysin_adamalysin"/>
</dbReference>
<reference evidence="15" key="1">
    <citation type="journal article" date="2013" name="Science">
        <title>Comparative analysis of bat genomes provides insight into the evolution of flight and immunity.</title>
        <authorList>
            <person name="Zhang G."/>
            <person name="Cowled C."/>
            <person name="Shi Z."/>
            <person name="Huang Z."/>
            <person name="Bishop-Lilly K.A."/>
            <person name="Fang X."/>
            <person name="Wynne J.W."/>
            <person name="Xiong Z."/>
            <person name="Baker M.L."/>
            <person name="Zhao W."/>
            <person name="Tachedjian M."/>
            <person name="Zhu Y."/>
            <person name="Zhou P."/>
            <person name="Jiang X."/>
            <person name="Ng J."/>
            <person name="Yang L."/>
            <person name="Wu L."/>
            <person name="Xiao J."/>
            <person name="Feng Y."/>
            <person name="Chen Y."/>
            <person name="Sun X."/>
            <person name="Zhang Y."/>
            <person name="Marsh G.A."/>
            <person name="Crameri G."/>
            <person name="Broder C.C."/>
            <person name="Frey K.G."/>
            <person name="Wang L.F."/>
            <person name="Wang J."/>
        </authorList>
    </citation>
    <scope>NUCLEOTIDE SEQUENCE [LARGE SCALE GENOMIC DNA]</scope>
</reference>
<dbReference type="PROSITE" id="PS50215">
    <property type="entry name" value="ADAM_MEPRO"/>
    <property type="match status" value="4"/>
</dbReference>
<feature type="binding site" evidence="8">
    <location>
        <position position="2517"/>
    </location>
    <ligand>
        <name>Zn(2+)</name>
        <dbReference type="ChEBI" id="CHEBI:29105"/>
        <note>catalytic</note>
    </ligand>
</feature>
<dbReference type="Gene3D" id="3.40.390.10">
    <property type="entry name" value="Collagenase (Catalytic Domain)"/>
    <property type="match status" value="4"/>
</dbReference>
<feature type="disulfide bond" evidence="6">
    <location>
        <begin position="2638"/>
        <end position="2658"/>
    </location>
</feature>
<keyword evidence="14" id="KW-0401">Integrin</keyword>
<dbReference type="Pfam" id="PF01562">
    <property type="entry name" value="Pep_M12B_propep"/>
    <property type="match status" value="4"/>
</dbReference>
<feature type="domain" description="EGF-like" evidence="11">
    <location>
        <begin position="1375"/>
        <end position="1409"/>
    </location>
</feature>
<feature type="disulfide bond" evidence="6">
    <location>
        <begin position="1206"/>
        <end position="1226"/>
    </location>
</feature>
<dbReference type="InterPro" id="IPR001762">
    <property type="entry name" value="Disintegrin_dom"/>
</dbReference>
<feature type="binding site" evidence="8">
    <location>
        <position position="349"/>
    </location>
    <ligand>
        <name>Zn(2+)</name>
        <dbReference type="ChEBI" id="CHEBI:29105"/>
        <note>catalytic</note>
    </ligand>
</feature>
<feature type="domain" description="EGF-like" evidence="11">
    <location>
        <begin position="633"/>
        <end position="667"/>
    </location>
</feature>
<dbReference type="GO" id="GO:0007339">
    <property type="term" value="P:binding of sperm to zona pellucida"/>
    <property type="evidence" value="ECO:0007669"/>
    <property type="project" value="TreeGrafter"/>
</dbReference>
<feature type="domain" description="Peptidase M12B" evidence="13">
    <location>
        <begin position="2378"/>
        <end position="2572"/>
    </location>
</feature>
<dbReference type="Pfam" id="PF08516">
    <property type="entry name" value="ADAM_CR"/>
    <property type="match status" value="4"/>
</dbReference>
<feature type="transmembrane region" description="Helical" evidence="10">
    <location>
        <begin position="2892"/>
        <end position="2915"/>
    </location>
</feature>
<dbReference type="InterPro" id="IPR036436">
    <property type="entry name" value="Disintegrin_dom_sf"/>
</dbReference>
<feature type="active site" evidence="8">
    <location>
        <position position="1798"/>
    </location>
</feature>
<dbReference type="PROSITE" id="PS01186">
    <property type="entry name" value="EGF_2"/>
    <property type="match status" value="4"/>
</dbReference>
<feature type="domain" description="Peptidase M12B" evidence="13">
    <location>
        <begin position="204"/>
        <end position="398"/>
    </location>
</feature>
<dbReference type="SMART" id="SM00181">
    <property type="entry name" value="EGF"/>
    <property type="match status" value="4"/>
</dbReference>
<keyword evidence="4 10" id="KW-0472">Membrane</keyword>
<dbReference type="PROSITE" id="PS50214">
    <property type="entry name" value="DISINTEGRIN_2"/>
    <property type="match status" value="4"/>
</dbReference>
<feature type="binding site" evidence="8">
    <location>
        <position position="1797"/>
    </location>
    <ligand>
        <name>Zn(2+)</name>
        <dbReference type="ChEBI" id="CHEBI:29105"/>
        <note>catalytic</note>
    </ligand>
</feature>
<feature type="binding site" evidence="8">
    <location>
        <position position="1801"/>
    </location>
    <ligand>
        <name>Zn(2+)</name>
        <dbReference type="ChEBI" id="CHEBI:29105"/>
        <note>catalytic</note>
    </ligand>
</feature>
<dbReference type="SMART" id="SM00050">
    <property type="entry name" value="DISIN"/>
    <property type="match status" value="4"/>
</dbReference>
<dbReference type="Pfam" id="PF00200">
    <property type="entry name" value="Disintegrin"/>
    <property type="match status" value="4"/>
</dbReference>
<feature type="domain" description="Disintegrin" evidence="12">
    <location>
        <begin position="2582"/>
        <end position="2666"/>
    </location>
</feature>
<feature type="domain" description="Disintegrin" evidence="12">
    <location>
        <begin position="1150"/>
        <end position="1234"/>
    </location>
</feature>
<sequence length="2952" mass="326049">MKSLALVLVPGSSRVRLGIVLVLVLTFLPSLCCDLGSVYYLSYEIVIPKALTVEGRQDARQKPSYVLSMQGQKQLIHLKVKTDYFIKNFPVFSYHNGILGQEMPSISHDCHYEGYIEGLPGSFVSVNTCSGLRGILIKKGKSYGIEPMGSSRRFEHVLYTMAHQAPVSCSVTSKDSPVVSTSRQQGSRKRGALQELSYLWSLTKYVEMFVVVNNQRFQMWGSNVNETVQRVMHIIALANSFTRGINTQVVLAGMEIWTEGDLIEVPVDLQVTLGNFNSWRQEKLLHRVKHDVAHMIVGQHPAQGMGQAFLNGACSRGFAAAVESFHHEDVLLSAALMVHELGHNLGIRHDHSACICKDKPLCLMHDNITTESGFSNCSSDDFYQFLQEHRGACLFNNPQQHKGRLRRGSYCGNGVVEGEEQCDCGSACYTDPCCDQTCRLKGSAECSDGLCCFGCRLKNKGFMCRSALGECDLPEYCDGTSAECPTDTYKQDGTSCGRLHYCVGGLCRNPDNQCMAMYGDTARSAPENCYISMNSKGDRFGNCGRPTSALSRYIKCFDDNVFCGKIICTNIRRVSSIKPHHTLIQIPYEGDFCWSSDIYNITDIPDEGDVHSGTACAPNKVCMNYSCIDHAVLNYDCRPAEMCNGRGVCNNVRHCHCEAGYAPPDCRTPGSGGSVDSGSPGKTEVENPSEDKKNSYSVDHENFGNGVAAYVRVSASSLRSLQKNQEVMMYKTSRVLQTWAAQMKGLVLVLVPGSSRVRLGIVLVLVLTFLPSLYCDLGSVYYSSYEIVIPKALTVHGRQDPVEEASYMLCIQGQKQLIHLKVKTDYFIKNFPVFSYHNGILGQEMPSISHDCHYEGYIEGLPGSFVSVNTCSGLRGILIKEGKSYGIEPMDSSRRFEHVLYTMAPQAPVSCSVTSTDSPVVSTSRQQGSRKRGGLQELSYLWSLTKYVEMFVVVNNQRFQMWGSNVNETVQRVMHIIALANSFTRGINTQVVLAGMEIWTEGDLIEVPVDLQVTLGNFNSWRQEKLLHRVKHDVAHMIVGQHPAQGMGQAFLNGACSRGFAAAVESFHHEDVLLSAALMVHELGHNLGIRHDHSACICKDKPLCLMHDNITTESGFSNCSSDDFYQFLQEHRGACLFNNPQQHKGRLRRGSYCGNGVVEGEEQCDCGSACYTDPCCDQTCRLKGSAECSDGLCCFGCRLKNKGFMCRSALGECDLPEYCDGTSAECPTDTYKQDGTSCGRLHYCVGGLCRNPDNQCMAMYGDTARSAPENCYISMNSKGDRFGNCGRPTSALSRYVKCFDDNIFCGKIICTNIRRVSSIKPHHTLIQIPYEGDFCWSLDIYNITDIPDEGDVHSGTACAPNKVCMNYSCTDHAVLNYDCRPAEMCNGRGVCNNVRHCHCEAGYAPPDCRTPGSGGSVDSGSPGKTEDENLSEDERKSHSKNKVVMYKTSRVLQTWAAQMKGLALVLMPGSSCVRLGIVLVLVLTFLPSFCSDLGSAYYSSYEIIIPKALTVEGRQDPRQKPSYVIYMQGQKQLIHLKVKTDYFIKNFPVFSYHNGILGQEMPSISHDCHYEGYIEGVPGSFVSVNTCSGLRGILIKEGKSYGIEPMDSSRRFEHVLYTMAPQAPVSCSVTSTDSPVVSTSRQQGSRKRGGLQELSYLWSLTKYVEMFVVVNNQRFQMWGSNVNETVQRVMHIIALANSFTRGINTQVVLAGMEIWTEGDLIEVPVDLQVTLGNFNSWRQEKLLHRVKHDVAHMIVGQHPAQGMGQAFLNGACSRGFAAAVESFHHEDVLLFTALMVHELGHNLGIRHDHSACICKDKPLCLMRDNITTESGFSNCSSDDFYQFLQEHRGACLFNNPQQHKGRLRRGSYCGNGVVEGEEQCDCGSACYTDPCCDQTCRLKGSAECSDGLCCFGCRLKNKGFMCRSALGECDLPEYCDGTSAECPTDTYKQDGTSCGRLHYCVGGLCRNPDNQCMAMYGDTARSAPENCYISMNSKGDRFGNCGRPTSALSRYVKCFDDNVFCGKIICTNIRRVSSVKPHHTLIQIPYEGDFCWSSDIYNITDIPDEGDVHSGTACAPNKVCMNYSCTDHAVLNYDCRPAEMCNGRGVCNNVRHCHCEAGYAPPDCRTPGSGGSVDSGSPGKIEDENPSEDEGISYGKNKEVMYEANRMFQTWAAQVKGLVLVLVPGFPHVWLGIVLVLVLSFLPSFYSDLGSAYYSSYEIVIPKALTVEGRQDPGEEASYVISMQGQTQLIHLKVKTDYFIKNFPVFSYHNGILGQEMPSISHDCHYEGYIKGLPGSFVSVNTCSGLRGILIKKGKSYGIEPMDSSRRFEHVLYTTAPQAPVSCSVTSTDSPVVSTSRQQGSRKRGGLQELSYLWSLTKYVEMFVVVNNQRFQMWGSNVNETVQRVMHIIALANSFTRGINTQVVLAGMEIWTEGDLIEVPVDLQVTLGNFNSWRQEKLLHRVKHDVAHMIVGQHPAQGMGQAFLNGACSRGFAAAVESFHHEDVLLSAALMVHELGHNLGIRHDHSACICKDKPLCLMHDNITTESGFSNCSSDDFYQFLQEHRGACLFNNPQQHKGRLRRGSYCGNGVVEGEEQCDCGSACYTDPCCDQTCRLKGSAECSDGLCCFGCRLKNKGFMCRSALGECDLPEYCDGTSAECPTDTYKQDGTSCGRLHYCVGGLCRNPDNQCMAMYGDTARSAPENCYISMNSKGDRFGNCGRPTSALSRYIKCFDDNVFCGKIICTNIRRVPSIKPHHTLIQIPYEDDFCWSSDIYNITDIPDEGDVHSGTACAPNKVCMNYSCIDLIMLNYDCRPAEMCNGKGVCNNVRHCHCEAGYAPPDCRTPGSGGSVDSGSPGKTEVENPSDYERKSHSVAHGSFGRGENRDENKTIGQLVYVFPLFLLAIFLCLIIGASLGAGNDFSQCSQEAPEESEEAVAQEEEKVIEEQTPKTENE</sequence>
<dbReference type="InterPro" id="IPR024079">
    <property type="entry name" value="MetalloPept_cat_dom_sf"/>
</dbReference>
<feature type="compositionally biased region" description="Acidic residues" evidence="9">
    <location>
        <begin position="2926"/>
        <end position="2936"/>
    </location>
</feature>
<keyword evidence="7" id="KW-0245">EGF-like domain</keyword>
<protein>
    <submittedName>
        <fullName evidence="14">Disintegrin and metalloproteinase domain-containing protein 1a</fullName>
    </submittedName>
</protein>
<feature type="compositionally biased region" description="Basic and acidic residues" evidence="9">
    <location>
        <begin position="2937"/>
        <end position="2952"/>
    </location>
</feature>
<evidence type="ECO:0000256" key="5">
    <source>
        <dbReference type="ARBA" id="ARBA00023157"/>
    </source>
</evidence>
<keyword evidence="15" id="KW-1185">Reference proteome</keyword>
<dbReference type="InterPro" id="IPR001590">
    <property type="entry name" value="Peptidase_M12B"/>
</dbReference>
<evidence type="ECO:0000256" key="6">
    <source>
        <dbReference type="PROSITE-ProRule" id="PRU00068"/>
    </source>
</evidence>
<proteinExistence type="predicted"/>
<feature type="active site" evidence="8">
    <location>
        <position position="2514"/>
    </location>
</feature>
<keyword evidence="8" id="KW-0479">Metal-binding</keyword>
<dbReference type="GO" id="GO:0009897">
    <property type="term" value="C:external side of plasma membrane"/>
    <property type="evidence" value="ECO:0007669"/>
    <property type="project" value="TreeGrafter"/>
</dbReference>
<evidence type="ECO:0000313" key="15">
    <source>
        <dbReference type="Proteomes" id="UP000010556"/>
    </source>
</evidence>
<keyword evidence="2 10" id="KW-0812">Transmembrane</keyword>
<feature type="binding site" evidence="8">
    <location>
        <position position="1807"/>
    </location>
    <ligand>
        <name>Zn(2+)</name>
        <dbReference type="ChEBI" id="CHEBI:29105"/>
        <note>catalytic</note>
    </ligand>
</feature>
<feature type="domain" description="Disintegrin" evidence="12">
    <location>
        <begin position="1866"/>
        <end position="1950"/>
    </location>
</feature>
<feature type="active site" evidence="8">
    <location>
        <position position="1082"/>
    </location>
</feature>
<comment type="caution">
    <text evidence="7">Lacks conserved residue(s) required for the propagation of feature annotation.</text>
</comment>
<gene>
    <name evidence="14" type="ORF">MDA_GLEAN10020245</name>
</gene>
<evidence type="ECO:0000256" key="4">
    <source>
        <dbReference type="ARBA" id="ARBA00023136"/>
    </source>
</evidence>
<evidence type="ECO:0000259" key="13">
    <source>
        <dbReference type="PROSITE" id="PS50215"/>
    </source>
</evidence>
<dbReference type="Proteomes" id="UP000010556">
    <property type="component" value="Unassembled WGS sequence"/>
</dbReference>
<dbReference type="GO" id="GO:0008584">
    <property type="term" value="P:male gonad development"/>
    <property type="evidence" value="ECO:0007669"/>
    <property type="project" value="TreeGrafter"/>
</dbReference>
<feature type="binding site" evidence="8">
    <location>
        <position position="343"/>
    </location>
    <ligand>
        <name>Zn(2+)</name>
        <dbReference type="ChEBI" id="CHEBI:29105"/>
        <note>catalytic</note>
    </ligand>
</feature>
<organism evidence="14 15">
    <name type="scientific">Myotis davidii</name>
    <name type="common">David's myotis</name>
    <dbReference type="NCBI Taxonomy" id="225400"/>
    <lineage>
        <taxon>Eukaryota</taxon>
        <taxon>Metazoa</taxon>
        <taxon>Chordata</taxon>
        <taxon>Craniata</taxon>
        <taxon>Vertebrata</taxon>
        <taxon>Euteleostomi</taxon>
        <taxon>Mammalia</taxon>
        <taxon>Eutheria</taxon>
        <taxon>Laurasiatheria</taxon>
        <taxon>Chiroptera</taxon>
        <taxon>Yangochiroptera</taxon>
        <taxon>Vespertilionidae</taxon>
        <taxon>Myotis</taxon>
    </lineage>
</organism>
<dbReference type="GO" id="GO:0004222">
    <property type="term" value="F:metalloendopeptidase activity"/>
    <property type="evidence" value="ECO:0007669"/>
    <property type="project" value="InterPro"/>
</dbReference>
<feature type="disulfide bond" evidence="7">
    <location>
        <begin position="657"/>
        <end position="666"/>
    </location>
</feature>
<evidence type="ECO:0000313" key="14">
    <source>
        <dbReference type="EMBL" id="ELK26356.1"/>
    </source>
</evidence>
<dbReference type="EMBL" id="KB111160">
    <property type="protein sequence ID" value="ELK26356.1"/>
    <property type="molecule type" value="Genomic_DNA"/>
</dbReference>
<evidence type="ECO:0000259" key="12">
    <source>
        <dbReference type="PROSITE" id="PS50214"/>
    </source>
</evidence>
<feature type="active site" evidence="8">
    <location>
        <position position="340"/>
    </location>
</feature>
<feature type="compositionally biased region" description="Basic and acidic residues" evidence="9">
    <location>
        <begin position="683"/>
        <end position="697"/>
    </location>
</feature>
<dbReference type="FunFam" id="4.10.70.10:FF:000003">
    <property type="entry name" value="Disintegrin and metalloproteinase domain-containing protein 17"/>
    <property type="match status" value="4"/>
</dbReference>
<comment type="subcellular location">
    <subcellularLocation>
        <location evidence="1">Membrane</location>
        <topology evidence="1">Single-pass membrane protein</topology>
    </subcellularLocation>
</comment>
<dbReference type="PANTHER" id="PTHR11905">
    <property type="entry name" value="ADAM A DISINTEGRIN AND METALLOPROTEASE DOMAIN"/>
    <property type="match status" value="1"/>
</dbReference>
<feature type="compositionally biased region" description="Basic and acidic residues" evidence="9">
    <location>
        <begin position="1424"/>
        <end position="1436"/>
    </location>
</feature>
<feature type="binding site" evidence="8">
    <location>
        <position position="2513"/>
    </location>
    <ligand>
        <name>Zn(2+)</name>
        <dbReference type="ChEBI" id="CHEBI:29105"/>
        <note>catalytic</note>
    </ligand>
</feature>
<evidence type="ECO:0000256" key="7">
    <source>
        <dbReference type="PROSITE-ProRule" id="PRU00076"/>
    </source>
</evidence>
<dbReference type="MEROPS" id="M12.P03"/>
<feature type="region of interest" description="Disordered" evidence="9">
    <location>
        <begin position="2842"/>
        <end position="2881"/>
    </location>
</feature>
<evidence type="ECO:0000256" key="3">
    <source>
        <dbReference type="ARBA" id="ARBA00022989"/>
    </source>
</evidence>
<dbReference type="SMART" id="SM00608">
    <property type="entry name" value="ACR"/>
    <property type="match status" value="4"/>
</dbReference>
<feature type="domain" description="Disintegrin" evidence="12">
    <location>
        <begin position="408"/>
        <end position="492"/>
    </location>
</feature>
<feature type="binding site" evidence="8">
    <location>
        <position position="1081"/>
    </location>
    <ligand>
        <name>Zn(2+)</name>
        <dbReference type="ChEBI" id="CHEBI:29105"/>
        <note>catalytic</note>
    </ligand>
</feature>
<dbReference type="Gene3D" id="4.10.70.10">
    <property type="entry name" value="Disintegrin domain"/>
    <property type="match status" value="4"/>
</dbReference>
<feature type="binding site" evidence="8">
    <location>
        <position position="2523"/>
    </location>
    <ligand>
        <name>Zn(2+)</name>
        <dbReference type="ChEBI" id="CHEBI:29105"/>
        <note>catalytic</note>
    </ligand>
</feature>
<feature type="domain" description="Peptidase M12B" evidence="13">
    <location>
        <begin position="946"/>
        <end position="1140"/>
    </location>
</feature>
<dbReference type="GO" id="GO:0046872">
    <property type="term" value="F:metal ion binding"/>
    <property type="evidence" value="ECO:0007669"/>
    <property type="project" value="UniProtKB-KW"/>
</dbReference>
<dbReference type="PANTHER" id="PTHR11905:SF120">
    <property type="entry name" value="DISINTEGRIN AND METALLOPROTEINASE DOMAIN-CONTAINING PROTEIN 1A"/>
    <property type="match status" value="1"/>
</dbReference>
<dbReference type="PROSITE" id="PS50026">
    <property type="entry name" value="EGF_3"/>
    <property type="match status" value="3"/>
</dbReference>
<evidence type="ECO:0000256" key="9">
    <source>
        <dbReference type="SAM" id="MobiDB-lite"/>
    </source>
</evidence>
<feature type="binding site" evidence="8">
    <location>
        <position position="339"/>
    </location>
    <ligand>
        <name>Zn(2+)</name>
        <dbReference type="ChEBI" id="CHEBI:29105"/>
        <note>catalytic</note>
    </ligand>
</feature>
<feature type="disulfide bond" evidence="7">
    <location>
        <begin position="2115"/>
        <end position="2124"/>
    </location>
</feature>